<evidence type="ECO:0000313" key="4">
    <source>
        <dbReference type="EMBL" id="KCW45777.1"/>
    </source>
</evidence>
<dbReference type="GO" id="GO:0043161">
    <property type="term" value="P:proteasome-mediated ubiquitin-dependent protein catabolic process"/>
    <property type="evidence" value="ECO:0000318"/>
    <property type="project" value="GO_Central"/>
</dbReference>
<evidence type="ECO:0000256" key="1">
    <source>
        <dbReference type="ARBA" id="ARBA00004906"/>
    </source>
</evidence>
<dbReference type="SMART" id="SM00225">
    <property type="entry name" value="BTB"/>
    <property type="match status" value="1"/>
</dbReference>
<dbReference type="Gene3D" id="1.25.40.420">
    <property type="match status" value="1"/>
</dbReference>
<dbReference type="GO" id="GO:0030162">
    <property type="term" value="P:regulation of proteolysis"/>
    <property type="evidence" value="ECO:0000318"/>
    <property type="project" value="GO_Central"/>
</dbReference>
<organism evidence="4">
    <name type="scientific">Eucalyptus grandis</name>
    <name type="common">Flooded gum</name>
    <dbReference type="NCBI Taxonomy" id="71139"/>
    <lineage>
        <taxon>Eukaryota</taxon>
        <taxon>Viridiplantae</taxon>
        <taxon>Streptophyta</taxon>
        <taxon>Embryophyta</taxon>
        <taxon>Tracheophyta</taxon>
        <taxon>Spermatophyta</taxon>
        <taxon>Magnoliopsida</taxon>
        <taxon>eudicotyledons</taxon>
        <taxon>Gunneridae</taxon>
        <taxon>Pentapetalae</taxon>
        <taxon>rosids</taxon>
        <taxon>malvids</taxon>
        <taxon>Myrtales</taxon>
        <taxon>Myrtaceae</taxon>
        <taxon>Myrtoideae</taxon>
        <taxon>Eucalypteae</taxon>
        <taxon>Eucalyptus</taxon>
    </lineage>
</organism>
<protein>
    <recommendedName>
        <fullName evidence="2">BTB domain-containing protein</fullName>
    </recommendedName>
</protein>
<proteinExistence type="predicted"/>
<dbReference type="EMBL" id="MU848268">
    <property type="protein sequence ID" value="KAK2633185.1"/>
    <property type="molecule type" value="Genomic_DNA"/>
</dbReference>
<dbReference type="OMA" id="NAMFENE"/>
<dbReference type="Gramene" id="KCW45777">
    <property type="protein sequence ID" value="KCW45777"/>
    <property type="gene ID" value="EUGRSUZ_L00420"/>
</dbReference>
<reference evidence="3" key="4">
    <citation type="submission" date="2023-07" db="EMBL/GenBank/DDBJ databases">
        <authorList>
            <person name="Myburg A.A."/>
            <person name="Grattapaglia D."/>
            <person name="Tuskan G.A."/>
            <person name="Hellsten U."/>
            <person name="Hayes R.D."/>
            <person name="Grimwood J."/>
            <person name="Jenkins J."/>
            <person name="Lindquist E."/>
            <person name="Tice H."/>
            <person name="Bauer D."/>
            <person name="Goodstein D.M."/>
            <person name="Dubchak I."/>
            <person name="Poliakov A."/>
            <person name="Mizrachi E."/>
            <person name="Kullan A.R."/>
            <person name="Hussey S.G."/>
            <person name="Pinard D."/>
            <person name="Van D.M."/>
            <person name="Singh P."/>
            <person name="Van J.I."/>
            <person name="Silva-Junior O.B."/>
            <person name="Togawa R.C."/>
            <person name="Pappas M.R."/>
            <person name="Faria D.A."/>
            <person name="Sansaloni C.P."/>
            <person name="Petroli C.D."/>
            <person name="Yang X."/>
            <person name="Ranjan P."/>
            <person name="Tschaplinski T.J."/>
            <person name="Ye C.Y."/>
            <person name="Li T."/>
            <person name="Sterck L."/>
            <person name="Vanneste K."/>
            <person name="Murat F."/>
            <person name="Soler M."/>
            <person name="Clemente H.S."/>
            <person name="Saidi N."/>
            <person name="Cassan-Wang H."/>
            <person name="Dunand C."/>
            <person name="Hefer C.A."/>
            <person name="Bornberg-Bauer E."/>
            <person name="Kersting A.R."/>
            <person name="Vining K."/>
            <person name="Amarasinghe V."/>
            <person name="Ranik M."/>
            <person name="Naithani S."/>
            <person name="Elser J."/>
            <person name="Boyd A.E."/>
            <person name="Liston A."/>
            <person name="Spatafora J.W."/>
            <person name="Dharmwardhana P."/>
            <person name="Raja R."/>
            <person name="Sullivan C."/>
            <person name="Romanel E."/>
            <person name="Alves-Ferreira M."/>
            <person name="Kulheim C."/>
            <person name="Foley W."/>
            <person name="Carocha V."/>
            <person name="Paiva J."/>
            <person name="Kudrna D."/>
            <person name="Brommonschenkel S.H."/>
            <person name="Pasquali G."/>
            <person name="Byrne M."/>
            <person name="Rigault P."/>
            <person name="Tibbits J."/>
            <person name="Spokevicius A."/>
            <person name="Jones R.C."/>
            <person name="Steane D.A."/>
            <person name="Vaillancourt R.E."/>
            <person name="Potts B.M."/>
            <person name="Joubert F."/>
            <person name="Barry K."/>
            <person name="Pappas G.J."/>
            <person name="Strauss S.H."/>
            <person name="Jaiswal P."/>
            <person name="Grima-Pettenati J."/>
            <person name="Salse J."/>
            <person name="Van D.P."/>
            <person name="Rokhsar D.S."/>
            <person name="Schmutz J."/>
        </authorList>
    </citation>
    <scope>NUCLEOTIDE SEQUENCE</scope>
    <source>
        <tissue evidence="3">Leaf extractions</tissue>
    </source>
</reference>
<dbReference type="Proteomes" id="UP000030711">
    <property type="component" value="Unassembled WGS sequence"/>
</dbReference>
<dbReference type="UniPathway" id="UPA00143"/>
<dbReference type="PROSITE" id="PS50097">
    <property type="entry name" value="BTB"/>
    <property type="match status" value="1"/>
</dbReference>
<dbReference type="EMBL" id="KK198778">
    <property type="protein sequence ID" value="KCW45777.1"/>
    <property type="molecule type" value="Genomic_DNA"/>
</dbReference>
<dbReference type="OrthoDB" id="6359816at2759"/>
<dbReference type="GO" id="GO:0031625">
    <property type="term" value="F:ubiquitin protein ligase binding"/>
    <property type="evidence" value="ECO:0000318"/>
    <property type="project" value="GO_Central"/>
</dbReference>
<evidence type="ECO:0000313" key="5">
    <source>
        <dbReference type="Proteomes" id="UP000030711"/>
    </source>
</evidence>
<reference evidence="3" key="2">
    <citation type="journal article" date="2014" name="Nature">
        <title>The genome of Eucalyptus grandis.</title>
        <authorList>
            <person name="Myburg A.A."/>
            <person name="Grattapaglia D."/>
            <person name="Tuskan G.A."/>
            <person name="Hellsten U."/>
            <person name="Hayes R.D."/>
            <person name="Grimwood J."/>
            <person name="Jenkins J."/>
            <person name="Lindquist E."/>
            <person name="Tice H."/>
            <person name="Bauer D."/>
            <person name="Goodstein D.M."/>
            <person name="Dubchak I."/>
            <person name="Poliakov A."/>
            <person name="Mizrachi E."/>
            <person name="Kullan A.R."/>
            <person name="Hussey S.G."/>
            <person name="Pinard D."/>
            <person name="van der Merwe K."/>
            <person name="Singh P."/>
            <person name="van Jaarsveld I."/>
            <person name="Silva-Junior O.B."/>
            <person name="Togawa R.C."/>
            <person name="Pappas M.R."/>
            <person name="Faria D.A."/>
            <person name="Sansaloni C.P."/>
            <person name="Petroli C.D."/>
            <person name="Yang X."/>
            <person name="Ranjan P."/>
            <person name="Tschaplinski T.J."/>
            <person name="Ye C.Y."/>
            <person name="Li T."/>
            <person name="Sterck L."/>
            <person name="Vanneste K."/>
            <person name="Murat F."/>
            <person name="Soler M."/>
            <person name="Clemente H.S."/>
            <person name="Saidi N."/>
            <person name="Cassan-Wang H."/>
            <person name="Dunand C."/>
            <person name="Hefer C.A."/>
            <person name="Bornberg-Bauer E."/>
            <person name="Kersting A.R."/>
            <person name="Vining K."/>
            <person name="Amarasinghe V."/>
            <person name="Ranik M."/>
            <person name="Naithani S."/>
            <person name="Elser J."/>
            <person name="Boyd A.E."/>
            <person name="Liston A."/>
            <person name="Spatafora J.W."/>
            <person name="Dharmwardhana P."/>
            <person name="Raja R."/>
            <person name="Sullivan C."/>
            <person name="Romanel E."/>
            <person name="Alves-Ferreira M."/>
            <person name="Kulheim C."/>
            <person name="Foley W."/>
            <person name="Carocha V."/>
            <person name="Paiva J."/>
            <person name="Kudrna D."/>
            <person name="Brommonschenkel S.H."/>
            <person name="Pasquali G."/>
            <person name="Byrne M."/>
            <person name="Rigault P."/>
            <person name="Tibbits J."/>
            <person name="Spokevicius A."/>
            <person name="Jones R.C."/>
            <person name="Steane D.A."/>
            <person name="Vaillancourt R.E."/>
            <person name="Potts B.M."/>
            <person name="Joubert F."/>
            <person name="Barry K."/>
            <person name="Pappas G.J."/>
            <person name="Strauss S.H."/>
            <person name="Jaiswal P."/>
            <person name="Grima-Pettenati J."/>
            <person name="Salse J."/>
            <person name="Van de Peer Y."/>
            <person name="Rokhsar D.S."/>
            <person name="Schmutz J."/>
        </authorList>
    </citation>
    <scope>NUCLEOTIDE SEQUENCE</scope>
    <source>
        <tissue evidence="3">Leaf extractions</tissue>
    </source>
</reference>
<dbReference type="InterPro" id="IPR000210">
    <property type="entry name" value="BTB/POZ_dom"/>
</dbReference>
<dbReference type="CDD" id="cd18186">
    <property type="entry name" value="BTB_POZ_ZBTB_KLHL-like"/>
    <property type="match status" value="1"/>
</dbReference>
<dbReference type="Pfam" id="PF00651">
    <property type="entry name" value="BTB"/>
    <property type="match status" value="1"/>
</dbReference>
<accession>A0A058ZVG2</accession>
<dbReference type="KEGG" id="egr:104428447"/>
<dbReference type="SUPFAM" id="SSF54695">
    <property type="entry name" value="POZ domain"/>
    <property type="match status" value="1"/>
</dbReference>
<dbReference type="GO" id="GO:0016567">
    <property type="term" value="P:protein ubiquitination"/>
    <property type="evidence" value="ECO:0007669"/>
    <property type="project" value="UniProtKB-UniPathway"/>
</dbReference>
<dbReference type="AlphaFoldDB" id="A0A058ZVG2"/>
<dbReference type="InParanoid" id="A0A058ZVG2"/>
<comment type="pathway">
    <text evidence="1">Protein modification; protein ubiquitination.</text>
</comment>
<dbReference type="CDD" id="cd14733">
    <property type="entry name" value="BACK"/>
    <property type="match status" value="1"/>
</dbReference>
<evidence type="ECO:0000313" key="3">
    <source>
        <dbReference type="EMBL" id="KAK2633185.1"/>
    </source>
</evidence>
<dbReference type="eggNOG" id="KOG1987">
    <property type="taxonomic scope" value="Eukaryota"/>
</dbReference>
<reference evidence="4" key="1">
    <citation type="submission" date="2013-07" db="EMBL/GenBank/DDBJ databases">
        <title>The genome of Eucalyptus grandis.</title>
        <authorList>
            <person name="Schmutz J."/>
            <person name="Hayes R."/>
            <person name="Myburg A."/>
            <person name="Tuskan G."/>
            <person name="Grattapaglia D."/>
            <person name="Rokhsar D.S."/>
        </authorList>
    </citation>
    <scope>NUCLEOTIDE SEQUENCE</scope>
    <source>
        <tissue evidence="4">Leaf extractions</tissue>
    </source>
</reference>
<feature type="domain" description="BTB" evidence="2">
    <location>
        <begin position="80"/>
        <end position="147"/>
    </location>
</feature>
<evidence type="ECO:0000259" key="2">
    <source>
        <dbReference type="PROSITE" id="PS50097"/>
    </source>
</evidence>
<dbReference type="PANTHER" id="PTHR24413">
    <property type="entry name" value="SPECKLE-TYPE POZ PROTEIN"/>
    <property type="match status" value="1"/>
</dbReference>
<dbReference type="Gene3D" id="3.30.710.10">
    <property type="entry name" value="Potassium Channel Kv1.1, Chain A"/>
    <property type="match status" value="1"/>
</dbReference>
<gene>
    <name evidence="4" type="ORF">EUGRSUZ_L00420</name>
</gene>
<dbReference type="GO" id="GO:0005737">
    <property type="term" value="C:cytoplasm"/>
    <property type="evidence" value="ECO:0000318"/>
    <property type="project" value="GO_Central"/>
</dbReference>
<dbReference type="InterPro" id="IPR011333">
    <property type="entry name" value="SKP1/BTB/POZ_sf"/>
</dbReference>
<sequence>MSSLPQQMRRPCKESCKDECVTLDSSSTSEECHEKAKQTKEKLKREIENLKAEVAFLSFWSPADRHHHHLSGGSYGPGFTDVVLVAAKDGPTGDPSTPVPAHRAILAGRSAVFKALLENETEESRNGTIKISDVSYDALRLFVGYLYVETCLDEQMACELLVLAEKYQVERLKAYCEKFLVSKLNWDNSLICYAFAHQHNANRLLGAALSLIMDNLDGLRNHQEYLELVEKDPCLVVELYEAILAKQKKNAAPKDTSAKQ</sequence>
<name>A0A058ZVG2_EUCGR</name>
<reference evidence="3" key="3">
    <citation type="submission" date="2023-04" db="EMBL/GenBank/DDBJ databases">
        <title>WGS assembly of Eucalyptus grandis.</title>
        <authorList>
            <person name="Myburg A."/>
            <person name="Grattapaglia D."/>
            <person name="Tuskan G."/>
            <person name="Hellsten U."/>
            <person name="Hayes R."/>
            <person name="Grimwood J."/>
            <person name="Jenkins J."/>
            <person name="Lindquist E."/>
            <person name="Tice H."/>
            <person name="Bauer D."/>
            <person name="Goodstein D."/>
            <person name="Dubchak I."/>
            <person name="Poliakov A."/>
            <person name="Mizrachi E."/>
            <person name="Kullan A."/>
            <person name="Hussey S."/>
            <person name="Pinard D."/>
            <person name="Van D."/>
            <person name="Singh P."/>
            <person name="Van J."/>
            <person name="Silva-Junior O."/>
            <person name="Togawa R."/>
            <person name="Pappas M."/>
            <person name="Faria D."/>
            <person name="Sansaloni C."/>
            <person name="Petroli C."/>
            <person name="Yang X."/>
            <person name="Ranjan P."/>
            <person name="Tschaplinski T."/>
            <person name="Ye C."/>
            <person name="Li T."/>
            <person name="Sterck L."/>
            <person name="Vanneste K."/>
            <person name="Murat F."/>
            <person name="Soler M."/>
            <person name="Clemente H."/>
            <person name="Saidi N."/>
            <person name="Cassan-Wang H."/>
            <person name="Dunand C."/>
            <person name="Hefer C."/>
            <person name="Bornberg-Bauer E."/>
            <person name="Kersting A."/>
            <person name="Vining K."/>
            <person name="Amarasinghe V."/>
            <person name="Ranik M."/>
            <person name="Naithani S."/>
            <person name="Elser J."/>
            <person name="Boyd A."/>
            <person name="Liston A."/>
            <person name="Spatafora J."/>
            <person name="Dharmwardhana P."/>
            <person name="Raja R."/>
            <person name="Sullivan C."/>
            <person name="Romanel E."/>
            <person name="Alves-Ferreira M."/>
            <person name="Kulheim C."/>
            <person name="Foley W."/>
            <person name="Carocha V."/>
            <person name="Paiva J."/>
            <person name="Kudrna D."/>
            <person name="Brommonschenkel S."/>
            <person name="Pasquali G."/>
            <person name="Byrne M."/>
            <person name="Rigault P."/>
            <person name="Tibbits J."/>
            <person name="Spokevicius A."/>
            <person name="Jones R."/>
            <person name="Steane D."/>
            <person name="Vaillancourt R."/>
            <person name="Potts B."/>
            <person name="Joubert F."/>
            <person name="Barry K."/>
            <person name="Pappas G."/>
            <person name="Strauss S."/>
            <person name="Jaiswal P."/>
            <person name="Grima-Pettenati J."/>
            <person name="Salse J."/>
            <person name="Van D."/>
            <person name="Rokhsar D."/>
            <person name="Schmutz J."/>
        </authorList>
    </citation>
    <scope>NUCLEOTIDE SEQUENCE</scope>
    <source>
        <tissue evidence="3">Leaf extractions</tissue>
    </source>
</reference>
<keyword evidence="5" id="KW-1185">Reference proteome</keyword>